<dbReference type="Pfam" id="PF13564">
    <property type="entry name" value="DoxX_2"/>
    <property type="match status" value="1"/>
</dbReference>
<accession>A0ABV5IZN1</accession>
<comment type="subcellular location">
    <subcellularLocation>
        <location evidence="1">Membrane</location>
        <topology evidence="1">Multi-pass membrane protein</topology>
    </subcellularLocation>
</comment>
<dbReference type="InterPro" id="IPR032808">
    <property type="entry name" value="DoxX"/>
</dbReference>
<evidence type="ECO:0000256" key="3">
    <source>
        <dbReference type="ARBA" id="ARBA00022989"/>
    </source>
</evidence>
<organism evidence="6 7">
    <name type="scientific">Nonomuraea spiralis</name>
    <dbReference type="NCBI Taxonomy" id="46182"/>
    <lineage>
        <taxon>Bacteria</taxon>
        <taxon>Bacillati</taxon>
        <taxon>Actinomycetota</taxon>
        <taxon>Actinomycetes</taxon>
        <taxon>Streptosporangiales</taxon>
        <taxon>Streptosporangiaceae</taxon>
        <taxon>Nonomuraea</taxon>
    </lineage>
</organism>
<evidence type="ECO:0000256" key="1">
    <source>
        <dbReference type="ARBA" id="ARBA00004141"/>
    </source>
</evidence>
<reference evidence="6 7" key="1">
    <citation type="submission" date="2024-09" db="EMBL/GenBank/DDBJ databases">
        <authorList>
            <person name="Sun Q."/>
            <person name="Mori K."/>
        </authorList>
    </citation>
    <scope>NUCLEOTIDE SEQUENCE [LARGE SCALE GENOMIC DNA]</scope>
    <source>
        <strain evidence="6 7">CCM 3426</strain>
    </source>
</reference>
<sequence length="154" mass="17468">MTARTWPRRLAAVLYWYLAASFFIGFVTKFWPGPTFFGPAYAEKFVDWGWPPWMRFVVGALELVFGLMMLVPRRRVRFIGAAGLMFVLIGAVTTHLIDVAPLYEEVSAPLHLIIMIGVALANWPADWRDLLHPLDDRSVRAAPSPPVRRASTVR</sequence>
<dbReference type="Proteomes" id="UP001589647">
    <property type="component" value="Unassembled WGS sequence"/>
</dbReference>
<evidence type="ECO:0000256" key="5">
    <source>
        <dbReference type="SAM" id="Phobius"/>
    </source>
</evidence>
<dbReference type="RefSeq" id="WP_189654040.1">
    <property type="nucleotide sequence ID" value="NZ_BMRC01000054.1"/>
</dbReference>
<keyword evidence="7" id="KW-1185">Reference proteome</keyword>
<protein>
    <submittedName>
        <fullName evidence="6">DoxX family protein</fullName>
    </submittedName>
</protein>
<evidence type="ECO:0000256" key="2">
    <source>
        <dbReference type="ARBA" id="ARBA00022692"/>
    </source>
</evidence>
<name>A0ABV5IZN1_9ACTN</name>
<comment type="caution">
    <text evidence="6">The sequence shown here is derived from an EMBL/GenBank/DDBJ whole genome shotgun (WGS) entry which is preliminary data.</text>
</comment>
<evidence type="ECO:0000256" key="4">
    <source>
        <dbReference type="ARBA" id="ARBA00023136"/>
    </source>
</evidence>
<proteinExistence type="predicted"/>
<feature type="transmembrane region" description="Helical" evidence="5">
    <location>
        <begin position="52"/>
        <end position="71"/>
    </location>
</feature>
<evidence type="ECO:0000313" key="7">
    <source>
        <dbReference type="Proteomes" id="UP001589647"/>
    </source>
</evidence>
<keyword evidence="3 5" id="KW-1133">Transmembrane helix</keyword>
<feature type="transmembrane region" description="Helical" evidence="5">
    <location>
        <begin position="78"/>
        <end position="97"/>
    </location>
</feature>
<keyword evidence="4 5" id="KW-0472">Membrane</keyword>
<gene>
    <name evidence="6" type="ORF">ACFFV7_53255</name>
</gene>
<keyword evidence="2 5" id="KW-0812">Transmembrane</keyword>
<feature type="transmembrane region" description="Helical" evidence="5">
    <location>
        <begin position="12"/>
        <end position="32"/>
    </location>
</feature>
<dbReference type="EMBL" id="JBHMEI010000110">
    <property type="protein sequence ID" value="MFB9210038.1"/>
    <property type="molecule type" value="Genomic_DNA"/>
</dbReference>
<feature type="transmembrane region" description="Helical" evidence="5">
    <location>
        <begin position="109"/>
        <end position="125"/>
    </location>
</feature>
<evidence type="ECO:0000313" key="6">
    <source>
        <dbReference type="EMBL" id="MFB9210038.1"/>
    </source>
</evidence>